<dbReference type="InterPro" id="IPR036071">
    <property type="entry name" value="AMMECR1_dom_sf"/>
</dbReference>
<dbReference type="Gene3D" id="3.30.700.20">
    <property type="entry name" value="Hypothetical protein ph0010, domain 1"/>
    <property type="match status" value="1"/>
</dbReference>
<name>K2F4L2_9BACT</name>
<accession>K2F4L2</accession>
<comment type="caution">
    <text evidence="2">The sequence shown here is derived from an EMBL/GenBank/DDBJ whole genome shotgun (WGS) entry which is preliminary data.</text>
</comment>
<dbReference type="EMBL" id="AMFJ01000975">
    <property type="protein sequence ID" value="EKE26041.1"/>
    <property type="molecule type" value="Genomic_DNA"/>
</dbReference>
<proteinExistence type="predicted"/>
<gene>
    <name evidence="2" type="ORF">ACD_4C00459G0005</name>
</gene>
<organism evidence="2">
    <name type="scientific">uncultured bacterium</name>
    <name type="common">gcode 4</name>
    <dbReference type="NCBI Taxonomy" id="1234023"/>
    <lineage>
        <taxon>Bacteria</taxon>
        <taxon>environmental samples</taxon>
    </lineage>
</organism>
<dbReference type="AlphaFoldDB" id="K2F4L2"/>
<dbReference type="SUPFAM" id="SSF143447">
    <property type="entry name" value="AMMECR1-like"/>
    <property type="match status" value="1"/>
</dbReference>
<dbReference type="InterPro" id="IPR002733">
    <property type="entry name" value="AMMECR1_domain"/>
</dbReference>
<evidence type="ECO:0000313" key="2">
    <source>
        <dbReference type="EMBL" id="EKE26041.1"/>
    </source>
</evidence>
<dbReference type="Gene3D" id="3.30.1490.150">
    <property type="entry name" value="Hypothetical protein ph0010, domain 2"/>
    <property type="match status" value="1"/>
</dbReference>
<dbReference type="Pfam" id="PF01871">
    <property type="entry name" value="AMMECR1"/>
    <property type="match status" value="1"/>
</dbReference>
<protein>
    <recommendedName>
        <fullName evidence="1">AMMECR1 domain-containing protein</fullName>
    </recommendedName>
</protein>
<feature type="domain" description="AMMECR1" evidence="1">
    <location>
        <begin position="1"/>
        <end position="180"/>
    </location>
</feature>
<reference evidence="2" key="1">
    <citation type="journal article" date="2012" name="Science">
        <title>Fermentation, hydrogen, and sulfur metabolism in multiple uncultivated bacterial phyla.</title>
        <authorList>
            <person name="Wrighton K.C."/>
            <person name="Thomas B.C."/>
            <person name="Sharon I."/>
            <person name="Miller C.S."/>
            <person name="Castelle C.J."/>
            <person name="VerBerkmoes N.C."/>
            <person name="Wilkins M.J."/>
            <person name="Hettich R.L."/>
            <person name="Lipton M.S."/>
            <person name="Williams K.H."/>
            <person name="Long P.E."/>
            <person name="Banfield J.F."/>
        </authorList>
    </citation>
    <scope>NUCLEOTIDE SEQUENCE [LARGE SCALE GENOMIC DNA]</scope>
</reference>
<dbReference type="PROSITE" id="PS51112">
    <property type="entry name" value="AMMECR1"/>
    <property type="match status" value="1"/>
</dbReference>
<dbReference type="InterPro" id="IPR027485">
    <property type="entry name" value="AMMECR1_N"/>
</dbReference>
<sequence>MNKIAQKILETYLNEKKILSVDDLWLRDHELTKTKDLCFVTLYKDWKIIASSWRVSIKKSNTILELIENTLFCIKDPRFAEAIKNPLEVKKINFRVDIITNEQRKIVSKVEEVDIKTDWLIIISQNLWKIWVVLPNITNLISTPKDLFSLVCKKAGLDSDSLKEEDYVLYRIQSTVFSDF</sequence>
<evidence type="ECO:0000259" key="1">
    <source>
        <dbReference type="PROSITE" id="PS51112"/>
    </source>
</evidence>